<dbReference type="Pfam" id="PF07690">
    <property type="entry name" value="MFS_1"/>
    <property type="match status" value="1"/>
</dbReference>
<reference evidence="8" key="1">
    <citation type="submission" date="2016-10" db="EMBL/GenBank/DDBJ databases">
        <authorList>
            <person name="Varghese N."/>
            <person name="Submissions S."/>
        </authorList>
    </citation>
    <scope>NUCLEOTIDE SEQUENCE [LARGE SCALE GENOMIC DNA]</scope>
    <source>
        <strain evidence="8">CGMCC 1.6963</strain>
    </source>
</reference>
<keyword evidence="4 5" id="KW-0472">Membrane</keyword>
<dbReference type="InterPro" id="IPR020846">
    <property type="entry name" value="MFS_dom"/>
</dbReference>
<dbReference type="PANTHER" id="PTHR23501">
    <property type="entry name" value="MAJOR FACILITATOR SUPERFAMILY"/>
    <property type="match status" value="1"/>
</dbReference>
<feature type="transmembrane region" description="Helical" evidence="5">
    <location>
        <begin position="217"/>
        <end position="238"/>
    </location>
</feature>
<feature type="transmembrane region" description="Helical" evidence="5">
    <location>
        <begin position="414"/>
        <end position="435"/>
    </location>
</feature>
<feature type="transmembrane region" description="Helical" evidence="5">
    <location>
        <begin position="90"/>
        <end position="110"/>
    </location>
</feature>
<dbReference type="GO" id="GO:0005886">
    <property type="term" value="C:plasma membrane"/>
    <property type="evidence" value="ECO:0007669"/>
    <property type="project" value="UniProtKB-SubCell"/>
</dbReference>
<name>A0A1H9VT64_9MICO</name>
<evidence type="ECO:0000256" key="4">
    <source>
        <dbReference type="ARBA" id="ARBA00023136"/>
    </source>
</evidence>
<dbReference type="InterPro" id="IPR011701">
    <property type="entry name" value="MFS"/>
</dbReference>
<evidence type="ECO:0000259" key="6">
    <source>
        <dbReference type="PROSITE" id="PS50850"/>
    </source>
</evidence>
<dbReference type="Proteomes" id="UP000199019">
    <property type="component" value="Unassembled WGS sequence"/>
</dbReference>
<keyword evidence="3 5" id="KW-1133">Transmembrane helix</keyword>
<organism evidence="7 8">
    <name type="scientific">Pedococcus cremeus</name>
    <dbReference type="NCBI Taxonomy" id="587636"/>
    <lineage>
        <taxon>Bacteria</taxon>
        <taxon>Bacillati</taxon>
        <taxon>Actinomycetota</taxon>
        <taxon>Actinomycetes</taxon>
        <taxon>Micrococcales</taxon>
        <taxon>Intrasporangiaceae</taxon>
        <taxon>Pedococcus</taxon>
    </lineage>
</organism>
<feature type="transmembrane region" description="Helical" evidence="5">
    <location>
        <begin position="372"/>
        <end position="393"/>
    </location>
</feature>
<keyword evidence="2 5" id="KW-0812">Transmembrane</keyword>
<feature type="transmembrane region" description="Helical" evidence="5">
    <location>
        <begin position="441"/>
        <end position="461"/>
    </location>
</feature>
<dbReference type="Gene3D" id="1.20.1250.20">
    <property type="entry name" value="MFS general substrate transporter like domains"/>
    <property type="match status" value="1"/>
</dbReference>
<feature type="transmembrane region" description="Helical" evidence="5">
    <location>
        <begin position="349"/>
        <end position="366"/>
    </location>
</feature>
<dbReference type="AlphaFoldDB" id="A0A1H9VT64"/>
<dbReference type="OrthoDB" id="9778875at2"/>
<proteinExistence type="predicted"/>
<feature type="domain" description="Major facilitator superfamily (MFS) profile" evidence="6">
    <location>
        <begin position="24"/>
        <end position="462"/>
    </location>
</feature>
<feature type="transmembrane region" description="Helical" evidence="5">
    <location>
        <begin position="175"/>
        <end position="196"/>
    </location>
</feature>
<dbReference type="InterPro" id="IPR036259">
    <property type="entry name" value="MFS_trans_sf"/>
</dbReference>
<evidence type="ECO:0000313" key="7">
    <source>
        <dbReference type="EMBL" id="SES24772.1"/>
    </source>
</evidence>
<dbReference type="GO" id="GO:0022857">
    <property type="term" value="F:transmembrane transporter activity"/>
    <property type="evidence" value="ECO:0007669"/>
    <property type="project" value="InterPro"/>
</dbReference>
<feature type="transmembrane region" description="Helical" evidence="5">
    <location>
        <begin position="309"/>
        <end position="328"/>
    </location>
</feature>
<feature type="transmembrane region" description="Helical" evidence="5">
    <location>
        <begin position="278"/>
        <end position="303"/>
    </location>
</feature>
<dbReference type="PANTHER" id="PTHR23501:SF154">
    <property type="entry name" value="MULTIDRUG-EFFLUX TRANSPORTER RV1634-RELATED"/>
    <property type="match status" value="1"/>
</dbReference>
<dbReference type="PROSITE" id="PS50850">
    <property type="entry name" value="MFS"/>
    <property type="match status" value="1"/>
</dbReference>
<evidence type="ECO:0000256" key="5">
    <source>
        <dbReference type="SAM" id="Phobius"/>
    </source>
</evidence>
<feature type="transmembrane region" description="Helical" evidence="5">
    <location>
        <begin position="21"/>
        <end position="37"/>
    </location>
</feature>
<accession>A0A1H9VT64</accession>
<dbReference type="SUPFAM" id="SSF103473">
    <property type="entry name" value="MFS general substrate transporter"/>
    <property type="match status" value="1"/>
</dbReference>
<gene>
    <name evidence="7" type="ORF">SAMN05216199_2546</name>
</gene>
<evidence type="ECO:0000313" key="8">
    <source>
        <dbReference type="Proteomes" id="UP000199019"/>
    </source>
</evidence>
<feature type="transmembrane region" description="Helical" evidence="5">
    <location>
        <begin position="57"/>
        <end position="78"/>
    </location>
</feature>
<dbReference type="EMBL" id="FOHB01000004">
    <property type="protein sequence ID" value="SES24772.1"/>
    <property type="molecule type" value="Genomic_DNA"/>
</dbReference>
<feature type="transmembrane region" description="Helical" evidence="5">
    <location>
        <begin position="148"/>
        <end position="169"/>
    </location>
</feature>
<dbReference type="STRING" id="587636.SAMN05216199_2546"/>
<sequence length="467" mass="47163">MSVMTATVATTRPPSLLNREYLPFAVGAVGLVTLGAFENRAVMTVLPTVAERLDGVWLFGAASAAPMISFIIATAVAGTWADRRGPLQPLYAGLGLFVLAQATMGLAPSMPVFVTARLGGGLAEGLIDVGLVVLMAKALPEELRAKVFAAFAAAWVLPSVLGPALAGLVAEHFGWRAVFLMAVALVVPTTAMLRPAMARTRAVLPAPTGWTAEERRMVLAAVLVAASLALLTIGGSLLTRDGSLPLVGAAASVAGLAVLAPSLRAVLPPGVLTMGRGIPAVIALRGLVAAAFGLVGAFIPLMLTTVHGFRPAAAGVSLTVTGLFWSVGSQLHGLSWTQRTVGPVRRLQIGFSLIAAGVAGPALLSLDAAPVWLGLSLWAVAGIGMGLSSPTLSTHLLSLSPAESQGRYTAASNLTGSIAQSLTLGAAGALIAWQAPTLPGWLFAAVMLAGGLIAVGGAALASRADAG</sequence>
<evidence type="ECO:0000256" key="1">
    <source>
        <dbReference type="ARBA" id="ARBA00004651"/>
    </source>
</evidence>
<comment type="subcellular location">
    <subcellularLocation>
        <location evidence="1">Cell membrane</location>
        <topology evidence="1">Multi-pass membrane protein</topology>
    </subcellularLocation>
</comment>
<feature type="transmembrane region" description="Helical" evidence="5">
    <location>
        <begin position="116"/>
        <end position="136"/>
    </location>
</feature>
<evidence type="ECO:0000256" key="2">
    <source>
        <dbReference type="ARBA" id="ARBA00022692"/>
    </source>
</evidence>
<evidence type="ECO:0000256" key="3">
    <source>
        <dbReference type="ARBA" id="ARBA00022989"/>
    </source>
</evidence>
<protein>
    <submittedName>
        <fullName evidence="7">Major Facilitator Superfamily protein</fullName>
    </submittedName>
</protein>
<keyword evidence="8" id="KW-1185">Reference proteome</keyword>
<feature type="transmembrane region" description="Helical" evidence="5">
    <location>
        <begin position="244"/>
        <end position="266"/>
    </location>
</feature>